<name>A0A0C3IBC5_PISTI</name>
<protein>
    <submittedName>
        <fullName evidence="1">Uncharacterized protein</fullName>
    </submittedName>
</protein>
<dbReference type="Proteomes" id="UP000054217">
    <property type="component" value="Unassembled WGS sequence"/>
</dbReference>
<reference evidence="1 2" key="1">
    <citation type="submission" date="2014-04" db="EMBL/GenBank/DDBJ databases">
        <authorList>
            <consortium name="DOE Joint Genome Institute"/>
            <person name="Kuo A."/>
            <person name="Kohler A."/>
            <person name="Costa M.D."/>
            <person name="Nagy L.G."/>
            <person name="Floudas D."/>
            <person name="Copeland A."/>
            <person name="Barry K.W."/>
            <person name="Cichocki N."/>
            <person name="Veneault-Fourrey C."/>
            <person name="LaButti K."/>
            <person name="Lindquist E.A."/>
            <person name="Lipzen A."/>
            <person name="Lundell T."/>
            <person name="Morin E."/>
            <person name="Murat C."/>
            <person name="Sun H."/>
            <person name="Tunlid A."/>
            <person name="Henrissat B."/>
            <person name="Grigoriev I.V."/>
            <person name="Hibbett D.S."/>
            <person name="Martin F."/>
            <person name="Nordberg H.P."/>
            <person name="Cantor M.N."/>
            <person name="Hua S.X."/>
        </authorList>
    </citation>
    <scope>NUCLEOTIDE SEQUENCE [LARGE SCALE GENOMIC DNA]</scope>
    <source>
        <strain evidence="1 2">Marx 270</strain>
    </source>
</reference>
<dbReference type="AlphaFoldDB" id="A0A0C3IBC5"/>
<dbReference type="InParanoid" id="A0A0C3IBC5"/>
<sequence length="98" mass="10740">MTMTLEYRAARCFSGSGSSFKAYSHCCDTNVGESEIESAFEKPARVDRKGPIHKAWFSCVVGGGQGASCRRGAREPTTPYAWLHPPTCLITSERNAKH</sequence>
<organism evidence="1 2">
    <name type="scientific">Pisolithus tinctorius Marx 270</name>
    <dbReference type="NCBI Taxonomy" id="870435"/>
    <lineage>
        <taxon>Eukaryota</taxon>
        <taxon>Fungi</taxon>
        <taxon>Dikarya</taxon>
        <taxon>Basidiomycota</taxon>
        <taxon>Agaricomycotina</taxon>
        <taxon>Agaricomycetes</taxon>
        <taxon>Agaricomycetidae</taxon>
        <taxon>Boletales</taxon>
        <taxon>Sclerodermatineae</taxon>
        <taxon>Pisolithaceae</taxon>
        <taxon>Pisolithus</taxon>
    </lineage>
</organism>
<gene>
    <name evidence="1" type="ORF">M404DRAFT_1008415</name>
</gene>
<evidence type="ECO:0000313" key="1">
    <source>
        <dbReference type="EMBL" id="KIN94342.1"/>
    </source>
</evidence>
<reference evidence="2" key="2">
    <citation type="submission" date="2015-01" db="EMBL/GenBank/DDBJ databases">
        <title>Evolutionary Origins and Diversification of the Mycorrhizal Mutualists.</title>
        <authorList>
            <consortium name="DOE Joint Genome Institute"/>
            <consortium name="Mycorrhizal Genomics Consortium"/>
            <person name="Kohler A."/>
            <person name="Kuo A."/>
            <person name="Nagy L.G."/>
            <person name="Floudas D."/>
            <person name="Copeland A."/>
            <person name="Barry K.W."/>
            <person name="Cichocki N."/>
            <person name="Veneault-Fourrey C."/>
            <person name="LaButti K."/>
            <person name="Lindquist E.A."/>
            <person name="Lipzen A."/>
            <person name="Lundell T."/>
            <person name="Morin E."/>
            <person name="Murat C."/>
            <person name="Riley R."/>
            <person name="Ohm R."/>
            <person name="Sun H."/>
            <person name="Tunlid A."/>
            <person name="Henrissat B."/>
            <person name="Grigoriev I.V."/>
            <person name="Hibbett D.S."/>
            <person name="Martin F."/>
        </authorList>
    </citation>
    <scope>NUCLEOTIDE SEQUENCE [LARGE SCALE GENOMIC DNA]</scope>
    <source>
        <strain evidence="2">Marx 270</strain>
    </source>
</reference>
<keyword evidence="2" id="KW-1185">Reference proteome</keyword>
<evidence type="ECO:0000313" key="2">
    <source>
        <dbReference type="Proteomes" id="UP000054217"/>
    </source>
</evidence>
<dbReference type="HOGENOM" id="CLU_2334497_0_0_1"/>
<dbReference type="EMBL" id="KN832102">
    <property type="protein sequence ID" value="KIN94342.1"/>
    <property type="molecule type" value="Genomic_DNA"/>
</dbReference>
<accession>A0A0C3IBC5</accession>
<proteinExistence type="predicted"/>